<feature type="region of interest" description="Disordered" evidence="1">
    <location>
        <begin position="81"/>
        <end position="117"/>
    </location>
</feature>
<dbReference type="Gene3D" id="3.30.160.60">
    <property type="entry name" value="Classic Zinc Finger"/>
    <property type="match status" value="1"/>
</dbReference>
<gene>
    <name evidence="3" type="ORF">LTR82_017448</name>
</gene>
<evidence type="ECO:0000313" key="3">
    <source>
        <dbReference type="EMBL" id="KAK0303700.1"/>
    </source>
</evidence>
<dbReference type="AlphaFoldDB" id="A0AAN6IZG0"/>
<dbReference type="EMBL" id="JASUXU010000141">
    <property type="protein sequence ID" value="KAK0303700.1"/>
    <property type="molecule type" value="Genomic_DNA"/>
</dbReference>
<protein>
    <recommendedName>
        <fullName evidence="2">C2H2-type domain-containing protein</fullName>
    </recommendedName>
</protein>
<name>A0AAN6IZG0_9PEZI</name>
<feature type="domain" description="C2H2-type" evidence="2">
    <location>
        <begin position="278"/>
        <end position="298"/>
    </location>
</feature>
<organism evidence="3 4">
    <name type="scientific">Friedmanniomyces endolithicus</name>
    <dbReference type="NCBI Taxonomy" id="329885"/>
    <lineage>
        <taxon>Eukaryota</taxon>
        <taxon>Fungi</taxon>
        <taxon>Dikarya</taxon>
        <taxon>Ascomycota</taxon>
        <taxon>Pezizomycotina</taxon>
        <taxon>Dothideomycetes</taxon>
        <taxon>Dothideomycetidae</taxon>
        <taxon>Mycosphaerellales</taxon>
        <taxon>Teratosphaeriaceae</taxon>
        <taxon>Friedmanniomyces</taxon>
    </lineage>
</organism>
<reference evidence="3" key="1">
    <citation type="submission" date="2021-12" db="EMBL/GenBank/DDBJ databases">
        <title>Black yeast isolated from Biological Soil Crust.</title>
        <authorList>
            <person name="Kurbessoian T."/>
        </authorList>
    </citation>
    <scope>NUCLEOTIDE SEQUENCE</scope>
    <source>
        <strain evidence="3">CCFEE 5208</strain>
    </source>
</reference>
<dbReference type="Proteomes" id="UP001168146">
    <property type="component" value="Unassembled WGS sequence"/>
</dbReference>
<dbReference type="PROSITE" id="PS00028">
    <property type="entry name" value="ZINC_FINGER_C2H2_1"/>
    <property type="match status" value="1"/>
</dbReference>
<dbReference type="SMART" id="SM00355">
    <property type="entry name" value="ZnF_C2H2"/>
    <property type="match status" value="3"/>
</dbReference>
<evidence type="ECO:0000256" key="1">
    <source>
        <dbReference type="SAM" id="MobiDB-lite"/>
    </source>
</evidence>
<evidence type="ECO:0000259" key="2">
    <source>
        <dbReference type="PROSITE" id="PS00028"/>
    </source>
</evidence>
<dbReference type="InterPro" id="IPR013087">
    <property type="entry name" value="Znf_C2H2_type"/>
</dbReference>
<evidence type="ECO:0000313" key="4">
    <source>
        <dbReference type="Proteomes" id="UP001168146"/>
    </source>
</evidence>
<comment type="caution">
    <text evidence="3">The sequence shown here is derived from an EMBL/GenBank/DDBJ whole genome shotgun (WGS) entry which is preliminary data.</text>
</comment>
<accession>A0AAN6IZG0</accession>
<proteinExistence type="predicted"/>
<sequence length="423" mass="45639">MVAHLCLFCVGNDTLSASQRLAQFPRRQQYLIHTAAHIKRSPAWPRICPHPLCQEAIDKPQGFWEHAYKAAYIGADRATEADPALAGSDDSADEGSRDDQPVDPADGDSDPSSARLSSCLESDKDLCGDLKVASNVPMADECIESPLSDNGPSSEASWLDRLLAAAHPADIVAPGPLAKQMNLTTSLEATQLEQESTETGTAFATHSETPETSAVMAPTKVVASAPSSRSDFADRPLESTRRYQTIPGVCEVELTSAITLQQDAPTTVEPPARTIHSCPECQRVCKSAHYLRVHRQTHQPHVCKADGCDAHCSSAKDLVRHMAKRHGISAWTCDLPSKKGAREVCGKASHNSSFTSISLATENHVHAPAPVGIMDQTFILMNLNRAWRSPLHATHSFELRALILSLRESTLSTTGSTFALNGP</sequence>